<reference evidence="2" key="2">
    <citation type="submission" date="2021-03" db="EMBL/GenBank/DDBJ databases">
        <authorList>
            <person name="Alouane T."/>
            <person name="Langin T."/>
            <person name="Bonhomme L."/>
        </authorList>
    </citation>
    <scope>NUCLEOTIDE SEQUENCE</scope>
    <source>
        <strain evidence="2">MDC_Fg202</strain>
    </source>
</reference>
<evidence type="ECO:0000256" key="1">
    <source>
        <dbReference type="SAM" id="MobiDB-lite"/>
    </source>
</evidence>
<proteinExistence type="predicted"/>
<dbReference type="EMBL" id="CAJPIJ010000149">
    <property type="protein sequence ID" value="CAG1992300.1"/>
    <property type="molecule type" value="Genomic_DNA"/>
</dbReference>
<dbReference type="AlphaFoldDB" id="A0A4E9EE00"/>
<organism evidence="3">
    <name type="scientific">Gibberella zeae</name>
    <name type="common">Wheat head blight fungus</name>
    <name type="synonym">Fusarium graminearum</name>
    <dbReference type="NCBI Taxonomy" id="5518"/>
    <lineage>
        <taxon>Eukaryota</taxon>
        <taxon>Fungi</taxon>
        <taxon>Dikarya</taxon>
        <taxon>Ascomycota</taxon>
        <taxon>Pezizomycotina</taxon>
        <taxon>Sordariomycetes</taxon>
        <taxon>Hypocreomycetidae</taxon>
        <taxon>Hypocreales</taxon>
        <taxon>Nectriaceae</taxon>
        <taxon>Fusarium</taxon>
    </lineage>
</organism>
<name>A0A4E9EE00_GIBZA</name>
<reference evidence="3" key="1">
    <citation type="submission" date="2019-04" db="EMBL/GenBank/DDBJ databases">
        <authorList>
            <person name="Melise S."/>
            <person name="Noan J."/>
            <person name="Okalmin O."/>
        </authorList>
    </citation>
    <scope>NUCLEOTIDE SEQUENCE</scope>
    <source>
        <strain evidence="3">FN9</strain>
    </source>
</reference>
<gene>
    <name evidence="3" type="ORF">FUG_LOCUS421433</name>
    <name evidence="2" type="ORF">MDCFG202_LOCUS342224</name>
</gene>
<feature type="compositionally biased region" description="Basic and acidic residues" evidence="1">
    <location>
        <begin position="1"/>
        <end position="18"/>
    </location>
</feature>
<protein>
    <submittedName>
        <fullName evidence="3">Uncharacterized protein</fullName>
    </submittedName>
</protein>
<sequence>MYSLESRADREITGDKSKRSVIPSIRDSGGGQAIDRGGPVSQHFGSSRKIRKFRRIWNGFPSYSGLQIRRQ</sequence>
<evidence type="ECO:0000313" key="3">
    <source>
        <dbReference type="EMBL" id="VIO60993.1"/>
    </source>
</evidence>
<feature type="region of interest" description="Disordered" evidence="1">
    <location>
        <begin position="1"/>
        <end position="47"/>
    </location>
</feature>
<dbReference type="Proteomes" id="UP000746612">
    <property type="component" value="Unassembled WGS sequence"/>
</dbReference>
<evidence type="ECO:0000313" key="2">
    <source>
        <dbReference type="EMBL" id="CAG1992300.1"/>
    </source>
</evidence>
<accession>A0A4E9EE00</accession>
<dbReference type="EMBL" id="CAAKMV010000149">
    <property type="protein sequence ID" value="VIO60993.1"/>
    <property type="molecule type" value="Genomic_DNA"/>
</dbReference>